<gene>
    <name evidence="1" type="ORF">JZ751_014931</name>
</gene>
<evidence type="ECO:0000313" key="1">
    <source>
        <dbReference type="EMBL" id="KAG9332832.1"/>
    </source>
</evidence>
<dbReference type="Gene3D" id="2.170.270.10">
    <property type="entry name" value="SET domain"/>
    <property type="match status" value="1"/>
</dbReference>
<protein>
    <submittedName>
        <fullName evidence="1">Uncharacterized protein</fullName>
    </submittedName>
</protein>
<dbReference type="OrthoDB" id="40579at2759"/>
<dbReference type="Proteomes" id="UP000824540">
    <property type="component" value="Unassembled WGS sequence"/>
</dbReference>
<reference evidence="1" key="1">
    <citation type="thesis" date="2021" institute="BYU ScholarsArchive" country="Provo, UT, USA">
        <title>Applications of and Algorithms for Genome Assembly and Genomic Analyses with an Emphasis on Marine Teleosts.</title>
        <authorList>
            <person name="Pickett B.D."/>
        </authorList>
    </citation>
    <scope>NUCLEOTIDE SEQUENCE</scope>
    <source>
        <strain evidence="1">HI-2016</strain>
    </source>
</reference>
<dbReference type="InterPro" id="IPR046341">
    <property type="entry name" value="SET_dom_sf"/>
</dbReference>
<keyword evidence="2" id="KW-1185">Reference proteome</keyword>
<dbReference type="EMBL" id="JAFBMS010000237">
    <property type="protein sequence ID" value="KAG9332832.1"/>
    <property type="molecule type" value="Genomic_DNA"/>
</dbReference>
<comment type="caution">
    <text evidence="1">The sequence shown here is derived from an EMBL/GenBank/DDBJ whole genome shotgun (WGS) entry which is preliminary data.</text>
</comment>
<accession>A0A8T2N572</accession>
<sequence>MINGRGNRRGLDVLGFGTCLRREHLEGVNGGKRSVRIRRNEWAHVWLSRGLTATAGRAALSRHDALTSSASAEPGRGAGLGGPLRNDVSCVAGMGRVVGDMGNVKFCVDSSLEGTGCWLKYVRTAPTFEEQNLAVCHLSGEQSLLTGKAEPTEAGSVNCGDEHQ</sequence>
<proteinExistence type="predicted"/>
<name>A0A8T2N572_9TELE</name>
<dbReference type="AlphaFoldDB" id="A0A8T2N572"/>
<organism evidence="1 2">
    <name type="scientific">Albula glossodonta</name>
    <name type="common">roundjaw bonefish</name>
    <dbReference type="NCBI Taxonomy" id="121402"/>
    <lineage>
        <taxon>Eukaryota</taxon>
        <taxon>Metazoa</taxon>
        <taxon>Chordata</taxon>
        <taxon>Craniata</taxon>
        <taxon>Vertebrata</taxon>
        <taxon>Euteleostomi</taxon>
        <taxon>Actinopterygii</taxon>
        <taxon>Neopterygii</taxon>
        <taxon>Teleostei</taxon>
        <taxon>Albuliformes</taxon>
        <taxon>Albulidae</taxon>
        <taxon>Albula</taxon>
    </lineage>
</organism>
<evidence type="ECO:0000313" key="2">
    <source>
        <dbReference type="Proteomes" id="UP000824540"/>
    </source>
</evidence>